<dbReference type="GO" id="GO:0006886">
    <property type="term" value="P:intracellular protein transport"/>
    <property type="evidence" value="ECO:0007669"/>
    <property type="project" value="TreeGrafter"/>
</dbReference>
<organism evidence="3">
    <name type="scientific">Amphora coffeiformis</name>
    <dbReference type="NCBI Taxonomy" id="265554"/>
    <lineage>
        <taxon>Eukaryota</taxon>
        <taxon>Sar</taxon>
        <taxon>Stramenopiles</taxon>
        <taxon>Ochrophyta</taxon>
        <taxon>Bacillariophyta</taxon>
        <taxon>Bacillariophyceae</taxon>
        <taxon>Bacillariophycidae</taxon>
        <taxon>Thalassiophysales</taxon>
        <taxon>Catenulaceae</taxon>
        <taxon>Amphora</taxon>
    </lineage>
</organism>
<dbReference type="AlphaFoldDB" id="A0A7S3L7K6"/>
<dbReference type="GO" id="GO:0005096">
    <property type="term" value="F:GTPase activator activity"/>
    <property type="evidence" value="ECO:0007669"/>
    <property type="project" value="TreeGrafter"/>
</dbReference>
<feature type="region of interest" description="Disordered" evidence="1">
    <location>
        <begin position="635"/>
        <end position="664"/>
    </location>
</feature>
<evidence type="ECO:0000256" key="1">
    <source>
        <dbReference type="SAM" id="MobiDB-lite"/>
    </source>
</evidence>
<feature type="compositionally biased region" description="Polar residues" evidence="1">
    <location>
        <begin position="648"/>
        <end position="659"/>
    </location>
</feature>
<dbReference type="InterPro" id="IPR035969">
    <property type="entry name" value="Rab-GAP_TBC_sf"/>
</dbReference>
<feature type="domain" description="Rab-GAP TBC" evidence="2">
    <location>
        <begin position="113"/>
        <end position="495"/>
    </location>
</feature>
<dbReference type="Gene3D" id="1.10.472.80">
    <property type="entry name" value="Ypt/Rab-GAP domain of gyp1p, domain 3"/>
    <property type="match status" value="1"/>
</dbReference>
<sequence>MTDKQSSSTDGPLEAEESPPRPARRKVSRRRDGSNVSRSTSHNSVSGGGCTSDSGDDSTQDFGALPSLTFCLYGMEVDELSNTEEENAATCPTAPHHVVHVKYLRKLASRGIPDEGSHRAVVWRLLLGYLPPETEAWQARLTEARHFYKTCTADLFADTWDTQHGDALRWRPRRPRRGPIASRSHDDDNNDDHNSDNDNNHNHEEVDDENNSQESSLEDVDVPPPALKPEEEEEEEPSLARPDPVAPEIPETVMEAWKARGKDEHLLLNLMKSYNALRIQEHAKGRKPVAETTNSGEEPQGAASPTAADDDDDPWARAAQDFVDSAVLLDEVRKDVFRTHPDLAFFLDPLDDLGRRRYYALERILFVWATYNKGVRYVQGMNEIVGAIYYVMAKDWKQEWAAEAEADTYYLFSTLLAEMRDVFISDMDDADTGIQGRLAHMQTLLQLHDPEVKEHLDEVGVDVSYYAVRWWTCLASREFLLPDTIRLWDSLFASTHKDNFMRYVCVTMVLTIRDRLLKGDFSTCMKLLQGYPSTQMDHLIESSRALWIYETQINLAIHKGGYTRHMALQTIKPPPALIMAFGFRKGIAPKTRGEILEEAGEKAAERLRDATTMVSTSARTYLGKANGLFNKYMQQRKETSSDSEYDKSQTNGRTSTGSSDGEEVIKFSEDKLKTFEDDMYLAEFATDSS</sequence>
<dbReference type="Gene3D" id="1.10.8.270">
    <property type="entry name" value="putative rabgap domain of human tbc1 domain family member 14 like domains"/>
    <property type="match status" value="1"/>
</dbReference>
<dbReference type="SUPFAM" id="SSF47923">
    <property type="entry name" value="Ypt/Rab-GAP domain of gyp1p"/>
    <property type="match status" value="2"/>
</dbReference>
<feature type="region of interest" description="Disordered" evidence="1">
    <location>
        <begin position="283"/>
        <end position="314"/>
    </location>
</feature>
<feature type="compositionally biased region" description="Basic and acidic residues" evidence="1">
    <location>
        <begin position="183"/>
        <end position="204"/>
    </location>
</feature>
<dbReference type="PANTHER" id="PTHR22957:SF27">
    <property type="entry name" value="TBC1 DOMAIN FAMILY MEMBER 13"/>
    <property type="match status" value="1"/>
</dbReference>
<evidence type="ECO:0000259" key="2">
    <source>
        <dbReference type="PROSITE" id="PS50086"/>
    </source>
</evidence>
<feature type="region of interest" description="Disordered" evidence="1">
    <location>
        <begin position="170"/>
        <end position="248"/>
    </location>
</feature>
<dbReference type="Pfam" id="PF00566">
    <property type="entry name" value="RabGAP-TBC"/>
    <property type="match status" value="1"/>
</dbReference>
<dbReference type="PANTHER" id="PTHR22957">
    <property type="entry name" value="TBC1 DOMAIN FAMILY MEMBER GTPASE-ACTIVATING PROTEIN"/>
    <property type="match status" value="1"/>
</dbReference>
<accession>A0A7S3L7K6</accession>
<feature type="compositionally biased region" description="Polar residues" evidence="1">
    <location>
        <begin position="34"/>
        <end position="45"/>
    </location>
</feature>
<reference evidence="3" key="1">
    <citation type="submission" date="2021-01" db="EMBL/GenBank/DDBJ databases">
        <authorList>
            <person name="Corre E."/>
            <person name="Pelletier E."/>
            <person name="Niang G."/>
            <person name="Scheremetjew M."/>
            <person name="Finn R."/>
            <person name="Kale V."/>
            <person name="Holt S."/>
            <person name="Cochrane G."/>
            <person name="Meng A."/>
            <person name="Brown T."/>
            <person name="Cohen L."/>
        </authorList>
    </citation>
    <scope>NUCLEOTIDE SEQUENCE</scope>
    <source>
        <strain evidence="3">CCMP127</strain>
    </source>
</reference>
<feature type="compositionally biased region" description="Basic and acidic residues" evidence="1">
    <location>
        <begin position="635"/>
        <end position="647"/>
    </location>
</feature>
<protein>
    <recommendedName>
        <fullName evidence="2">Rab-GAP TBC domain-containing protein</fullName>
    </recommendedName>
</protein>
<proteinExistence type="predicted"/>
<feature type="region of interest" description="Disordered" evidence="1">
    <location>
        <begin position="1"/>
        <end position="58"/>
    </location>
</feature>
<dbReference type="FunFam" id="1.10.472.80:FF:000048">
    <property type="entry name" value="TBC domain containing protein"/>
    <property type="match status" value="1"/>
</dbReference>
<evidence type="ECO:0000313" key="3">
    <source>
        <dbReference type="EMBL" id="CAE0409622.1"/>
    </source>
</evidence>
<feature type="compositionally biased region" description="Polar residues" evidence="1">
    <location>
        <begin position="1"/>
        <end position="10"/>
    </location>
</feature>
<dbReference type="EMBL" id="HBIM01008536">
    <property type="protein sequence ID" value="CAE0409622.1"/>
    <property type="molecule type" value="Transcribed_RNA"/>
</dbReference>
<gene>
    <name evidence="3" type="ORF">ACOF00016_LOCUS7252</name>
</gene>
<dbReference type="SMART" id="SM00164">
    <property type="entry name" value="TBC"/>
    <property type="match status" value="1"/>
</dbReference>
<dbReference type="InterPro" id="IPR000195">
    <property type="entry name" value="Rab-GAP-TBC_dom"/>
</dbReference>
<dbReference type="PROSITE" id="PS50086">
    <property type="entry name" value="TBC_RABGAP"/>
    <property type="match status" value="1"/>
</dbReference>
<feature type="compositionally biased region" description="Acidic residues" evidence="1">
    <location>
        <begin position="205"/>
        <end position="221"/>
    </location>
</feature>
<name>A0A7S3L7K6_9STRA</name>